<name>A0A4V1J3Z2_9FUNG</name>
<sequence>MASKGHFLTQIPQPMHSSSEMKEILLVGRTSIHSLPIRFTGQPRLHSCRHFLGLQRSALTMAIRVSLSDMVKEGSTRKWPRTRRTG</sequence>
<accession>A0A4V1J3Z2</accession>
<dbReference type="EMBL" id="ML003588">
    <property type="protein sequence ID" value="RKP33749.1"/>
    <property type="molecule type" value="Genomic_DNA"/>
</dbReference>
<keyword evidence="2" id="KW-1185">Reference proteome</keyword>
<protein>
    <submittedName>
        <fullName evidence="1">Uncharacterized protein</fullName>
    </submittedName>
</protein>
<dbReference type="AlphaFoldDB" id="A0A4V1J3Z2"/>
<reference evidence="2" key="1">
    <citation type="journal article" date="2018" name="Nat. Microbiol.">
        <title>Leveraging single-cell genomics to expand the fungal tree of life.</title>
        <authorList>
            <person name="Ahrendt S.R."/>
            <person name="Quandt C.A."/>
            <person name="Ciobanu D."/>
            <person name="Clum A."/>
            <person name="Salamov A."/>
            <person name="Andreopoulos B."/>
            <person name="Cheng J.F."/>
            <person name="Woyke T."/>
            <person name="Pelin A."/>
            <person name="Henrissat B."/>
            <person name="Reynolds N.K."/>
            <person name="Benny G.L."/>
            <person name="Smith M.E."/>
            <person name="James T.Y."/>
            <person name="Grigoriev I.V."/>
        </authorList>
    </citation>
    <scope>NUCLEOTIDE SEQUENCE [LARGE SCALE GENOMIC DNA]</scope>
    <source>
        <strain evidence="2">RSA 468</strain>
    </source>
</reference>
<evidence type="ECO:0000313" key="1">
    <source>
        <dbReference type="EMBL" id="RKP33749.1"/>
    </source>
</evidence>
<organism evidence="1 2">
    <name type="scientific">Dimargaris cristalligena</name>
    <dbReference type="NCBI Taxonomy" id="215637"/>
    <lineage>
        <taxon>Eukaryota</taxon>
        <taxon>Fungi</taxon>
        <taxon>Fungi incertae sedis</taxon>
        <taxon>Zoopagomycota</taxon>
        <taxon>Kickxellomycotina</taxon>
        <taxon>Dimargaritomycetes</taxon>
        <taxon>Dimargaritales</taxon>
        <taxon>Dimargaritaceae</taxon>
        <taxon>Dimargaris</taxon>
    </lineage>
</organism>
<gene>
    <name evidence="1" type="ORF">BJ085DRAFT_16413</name>
</gene>
<evidence type="ECO:0000313" key="2">
    <source>
        <dbReference type="Proteomes" id="UP000268162"/>
    </source>
</evidence>
<proteinExistence type="predicted"/>
<dbReference type="Proteomes" id="UP000268162">
    <property type="component" value="Unassembled WGS sequence"/>
</dbReference>